<sequence length="514" mass="56948">MLSNKWLFSTNHKDIGTLYLIFGAWAGMIGTSLSLLIRAELGNPGSLIGDDQIYNVIVTAHAFIMIFFMVMPIMIGGFGNWLVPLMLGAPDMAFPRMNNMSFWLLPPSIILLLMSSMVESGAGTGWTVYPPLSSNIAHSGSSVDLAIFSLHLAGISSILGAVNFITTVINMRISGMNFDQLPLFVWSVMITAILLLLSLPVLAGAITMLLTDRNLNTSFFDPAGGGDPVLYQHLFWFFGHPEVYILILPGFGLISHIIGQESGKKETFGTLGMIYAMMAIGILGFIVWAHHMFTIGMDVDTRAYFTSATMIIAIPTGIKIFSWLSTLHGTQMNYSPPLLWTLGFVFLFTVGGLTGIILANSSIDIILHDTYYVVAHFHYVLSMGAVFAIMAGLVQWFPLFTGISLNKNFLKIQFMTMFLGVNLTFFPQHFLGLSGMPRRYSDYPDPFMPWNIISSIGSMISLIAIIILLFIIWDSFYSLRNIISPFNLTSSIEWLQNTPPSEHSFSELPLLVKF</sequence>
<keyword evidence="12 24" id="KW-0812">Transmembrane</keyword>
<evidence type="ECO:0000256" key="17">
    <source>
        <dbReference type="ARBA" id="ARBA00022982"/>
    </source>
</evidence>
<comment type="cofactor">
    <cofactor evidence="1">
        <name>Cu cation</name>
        <dbReference type="ChEBI" id="CHEBI:23378"/>
    </cofactor>
</comment>
<dbReference type="GO" id="GO:0006123">
    <property type="term" value="P:mitochondrial electron transport, cytochrome c to oxygen"/>
    <property type="evidence" value="ECO:0007669"/>
    <property type="project" value="TreeGrafter"/>
</dbReference>
<feature type="transmembrane region" description="Helical" evidence="25">
    <location>
        <begin position="379"/>
        <end position="400"/>
    </location>
</feature>
<feature type="transmembrane region" description="Helical" evidence="25">
    <location>
        <begin position="450"/>
        <end position="473"/>
    </location>
</feature>
<dbReference type="GO" id="GO:0046872">
    <property type="term" value="F:metal ion binding"/>
    <property type="evidence" value="ECO:0007669"/>
    <property type="project" value="UniProtKB-KW"/>
</dbReference>
<evidence type="ECO:0000256" key="5">
    <source>
        <dbReference type="ARBA" id="ARBA00009578"/>
    </source>
</evidence>
<dbReference type="PRINTS" id="PR01165">
    <property type="entry name" value="CYCOXIDASEI"/>
</dbReference>
<evidence type="ECO:0000256" key="25">
    <source>
        <dbReference type="SAM" id="Phobius"/>
    </source>
</evidence>
<evidence type="ECO:0000313" key="27">
    <source>
        <dbReference type="EMBL" id="ALO70483.1"/>
    </source>
</evidence>
<evidence type="ECO:0000256" key="1">
    <source>
        <dbReference type="ARBA" id="ARBA00001935"/>
    </source>
</evidence>
<keyword evidence="18 25" id="KW-1133">Transmembrane helix</keyword>
<dbReference type="PANTHER" id="PTHR10422">
    <property type="entry name" value="CYTOCHROME C OXIDASE SUBUNIT 1"/>
    <property type="match status" value="1"/>
</dbReference>
<evidence type="ECO:0000256" key="2">
    <source>
        <dbReference type="ARBA" id="ARBA00001971"/>
    </source>
</evidence>
<evidence type="ECO:0000256" key="12">
    <source>
        <dbReference type="ARBA" id="ARBA00022692"/>
    </source>
</evidence>
<geneLocation type="mitochondrion" evidence="27"/>
<dbReference type="FunFam" id="1.20.210.10:FF:000001">
    <property type="entry name" value="Cytochrome c oxidase subunit 1"/>
    <property type="match status" value="1"/>
</dbReference>
<evidence type="ECO:0000256" key="20">
    <source>
        <dbReference type="ARBA" id="ARBA00023008"/>
    </source>
</evidence>
<feature type="transmembrane region" description="Helical" evidence="25">
    <location>
        <begin position="338"/>
        <end position="359"/>
    </location>
</feature>
<evidence type="ECO:0000256" key="3">
    <source>
        <dbReference type="ARBA" id="ARBA00004448"/>
    </source>
</evidence>
<evidence type="ECO:0000256" key="24">
    <source>
        <dbReference type="RuleBase" id="RU000369"/>
    </source>
</evidence>
<dbReference type="GO" id="GO:0004129">
    <property type="term" value="F:cytochrome-c oxidase activity"/>
    <property type="evidence" value="ECO:0007669"/>
    <property type="project" value="UniProtKB-EC"/>
</dbReference>
<evidence type="ECO:0000256" key="13">
    <source>
        <dbReference type="ARBA" id="ARBA00022723"/>
    </source>
</evidence>
<evidence type="ECO:0000256" key="9">
    <source>
        <dbReference type="ARBA" id="ARBA00022448"/>
    </source>
</evidence>
<keyword evidence="9 24" id="KW-0813">Transport</keyword>
<feature type="transmembrane region" description="Helical" evidence="25">
    <location>
        <begin position="57"/>
        <end position="83"/>
    </location>
</feature>
<evidence type="ECO:0000256" key="19">
    <source>
        <dbReference type="ARBA" id="ARBA00023004"/>
    </source>
</evidence>
<dbReference type="GO" id="GO:0005743">
    <property type="term" value="C:mitochondrial inner membrane"/>
    <property type="evidence" value="ECO:0007669"/>
    <property type="project" value="UniProtKB-SubCell"/>
</dbReference>
<dbReference type="InterPro" id="IPR036927">
    <property type="entry name" value="Cyt_c_oxase-like_su1_sf"/>
</dbReference>
<feature type="domain" description="Cytochrome oxidase subunit I profile" evidence="26">
    <location>
        <begin position="1"/>
        <end position="512"/>
    </location>
</feature>
<dbReference type="InterPro" id="IPR000883">
    <property type="entry name" value="Cyt_C_Oxase_1"/>
</dbReference>
<comment type="catalytic activity">
    <reaction evidence="23">
        <text>4 Fe(II)-[cytochrome c] + O2 + 8 H(+)(in) = 4 Fe(III)-[cytochrome c] + 2 H2O + 4 H(+)(out)</text>
        <dbReference type="Rhea" id="RHEA:11436"/>
        <dbReference type="Rhea" id="RHEA-COMP:10350"/>
        <dbReference type="Rhea" id="RHEA-COMP:14399"/>
        <dbReference type="ChEBI" id="CHEBI:15377"/>
        <dbReference type="ChEBI" id="CHEBI:15378"/>
        <dbReference type="ChEBI" id="CHEBI:15379"/>
        <dbReference type="ChEBI" id="CHEBI:29033"/>
        <dbReference type="ChEBI" id="CHEBI:29034"/>
        <dbReference type="EC" id="7.1.1.9"/>
    </reaction>
    <physiologicalReaction direction="left-to-right" evidence="23">
        <dbReference type="Rhea" id="RHEA:11437"/>
    </physiologicalReaction>
</comment>
<protein>
    <recommendedName>
        <fullName evidence="8 24">Cytochrome c oxidase subunit 1</fullName>
        <ecNumber evidence="7 24">7.1.1.9</ecNumber>
    </recommendedName>
</protein>
<feature type="transmembrane region" description="Helical" evidence="25">
    <location>
        <begin position="183"/>
        <end position="210"/>
    </location>
</feature>
<evidence type="ECO:0000256" key="15">
    <source>
        <dbReference type="ARBA" id="ARBA00022842"/>
    </source>
</evidence>
<keyword evidence="14 24" id="KW-0999">Mitochondrion inner membrane</keyword>
<accession>A0A0S2M710</accession>
<feature type="transmembrane region" description="Helical" evidence="25">
    <location>
        <begin position="146"/>
        <end position="171"/>
    </location>
</feature>
<organism evidence="27">
    <name type="scientific">Ctenisodes sp. 1 EF-2015</name>
    <dbReference type="NCBI Taxonomy" id="1756872"/>
    <lineage>
        <taxon>Eukaryota</taxon>
        <taxon>Metazoa</taxon>
        <taxon>Ecdysozoa</taxon>
        <taxon>Arthropoda</taxon>
        <taxon>Hexapoda</taxon>
        <taxon>Insecta</taxon>
        <taxon>Pterygota</taxon>
        <taxon>Neoptera</taxon>
        <taxon>Endopterygota</taxon>
        <taxon>Coleoptera</taxon>
        <taxon>Polyphaga</taxon>
        <taxon>Staphyliniformia</taxon>
        <taxon>Staphylinidae</taxon>
        <taxon>Omaliinae group</taxon>
        <taxon>Pselaphinae</taxon>
        <taxon>Ctenisodes</taxon>
    </lineage>
</organism>
<comment type="similarity">
    <text evidence="5 24">Belongs to the heme-copper respiratory oxidase family.</text>
</comment>
<dbReference type="InterPro" id="IPR033944">
    <property type="entry name" value="Cyt_c_oxase_su1_dom"/>
</dbReference>
<dbReference type="UniPathway" id="UPA00705"/>
<dbReference type="AlphaFoldDB" id="A0A0S2M710"/>
<comment type="subcellular location">
    <subcellularLocation>
        <location evidence="3 24">Mitochondrion inner membrane</location>
        <topology evidence="3 24">Multi-pass membrane protein</topology>
    </subcellularLocation>
</comment>
<evidence type="ECO:0000256" key="22">
    <source>
        <dbReference type="ARBA" id="ARBA00023136"/>
    </source>
</evidence>
<keyword evidence="11 24" id="KW-0679">Respiratory chain</keyword>
<dbReference type="GO" id="GO:0015990">
    <property type="term" value="P:electron transport coupled proton transport"/>
    <property type="evidence" value="ECO:0007669"/>
    <property type="project" value="TreeGrafter"/>
</dbReference>
<evidence type="ECO:0000256" key="4">
    <source>
        <dbReference type="ARBA" id="ARBA00004673"/>
    </source>
</evidence>
<dbReference type="SUPFAM" id="SSF81442">
    <property type="entry name" value="Cytochrome c oxidase subunit I-like"/>
    <property type="match status" value="1"/>
</dbReference>
<feature type="transmembrane region" description="Helical" evidence="25">
    <location>
        <begin position="271"/>
        <end position="291"/>
    </location>
</feature>
<dbReference type="Pfam" id="PF00115">
    <property type="entry name" value="COX1"/>
    <property type="match status" value="1"/>
</dbReference>
<dbReference type="PROSITE" id="PS00077">
    <property type="entry name" value="COX1_CUB"/>
    <property type="match status" value="1"/>
</dbReference>
<keyword evidence="19 24" id="KW-0408">Iron</keyword>
<evidence type="ECO:0000256" key="21">
    <source>
        <dbReference type="ARBA" id="ARBA00023128"/>
    </source>
</evidence>
<dbReference type="InterPro" id="IPR023616">
    <property type="entry name" value="Cyt_c_oxase-like_su1_dom"/>
</dbReference>
<keyword evidence="15" id="KW-0460">Magnesium</keyword>
<dbReference type="CDD" id="cd01663">
    <property type="entry name" value="Cyt_c_Oxidase_I"/>
    <property type="match status" value="1"/>
</dbReference>
<keyword evidence="17 24" id="KW-0249">Electron transport</keyword>
<dbReference type="GO" id="GO:0020037">
    <property type="term" value="F:heme binding"/>
    <property type="evidence" value="ECO:0007669"/>
    <property type="project" value="InterPro"/>
</dbReference>
<evidence type="ECO:0000256" key="16">
    <source>
        <dbReference type="ARBA" id="ARBA00022967"/>
    </source>
</evidence>
<evidence type="ECO:0000256" key="14">
    <source>
        <dbReference type="ARBA" id="ARBA00022792"/>
    </source>
</evidence>
<comment type="subunit">
    <text evidence="6">Component of the cytochrome c oxidase (complex IV, CIV), a multisubunit enzyme composed of a catalytic core of 3 subunits and several supernumerary subunits. The complex exists as a monomer or a dimer and forms supercomplexes (SCs) in the inner mitochondrial membrane with ubiquinol-cytochrome c oxidoreductase (cytochrome b-c1 complex, complex III, CIII).</text>
</comment>
<evidence type="ECO:0000256" key="11">
    <source>
        <dbReference type="ARBA" id="ARBA00022660"/>
    </source>
</evidence>
<evidence type="ECO:0000256" key="10">
    <source>
        <dbReference type="ARBA" id="ARBA00022617"/>
    </source>
</evidence>
<dbReference type="EC" id="7.1.1.9" evidence="7 24"/>
<evidence type="ECO:0000256" key="23">
    <source>
        <dbReference type="ARBA" id="ARBA00049512"/>
    </source>
</evidence>
<name>A0A0S2M710_9COLE</name>
<comment type="pathway">
    <text evidence="4 24">Energy metabolism; oxidative phosphorylation.</text>
</comment>
<evidence type="ECO:0000259" key="26">
    <source>
        <dbReference type="PROSITE" id="PS50855"/>
    </source>
</evidence>
<keyword evidence="10 24" id="KW-0349">Heme</keyword>
<evidence type="ECO:0000256" key="8">
    <source>
        <dbReference type="ARBA" id="ARBA00015947"/>
    </source>
</evidence>
<proteinExistence type="inferred from homology"/>
<feature type="transmembrane region" description="Helical" evidence="25">
    <location>
        <begin position="16"/>
        <end position="37"/>
    </location>
</feature>
<comment type="cofactor">
    <cofactor evidence="2">
        <name>heme</name>
        <dbReference type="ChEBI" id="CHEBI:30413"/>
    </cofactor>
</comment>
<keyword evidence="21 24" id="KW-0496">Mitochondrion</keyword>
<keyword evidence="20 24" id="KW-0186">Copper</keyword>
<evidence type="ECO:0000256" key="18">
    <source>
        <dbReference type="ARBA" id="ARBA00022989"/>
    </source>
</evidence>
<reference evidence="27" key="1">
    <citation type="submission" date="2015-09" db="EMBL/GenBank/DDBJ databases">
        <title>Staphyliniformia phylogenetics from de novo mitogenomic assemblies.</title>
        <authorList>
            <person name="Favreau E.A."/>
            <person name="Linard B."/>
            <person name="Vogler A.P."/>
        </authorList>
    </citation>
    <scope>NUCLEOTIDE SEQUENCE</scope>
</reference>
<dbReference type="Gene3D" id="1.20.210.10">
    <property type="entry name" value="Cytochrome c oxidase-like, subunit I domain"/>
    <property type="match status" value="1"/>
</dbReference>
<keyword evidence="16" id="KW-1278">Translocase</keyword>
<evidence type="ECO:0000256" key="6">
    <source>
        <dbReference type="ARBA" id="ARBA00011164"/>
    </source>
</evidence>
<keyword evidence="13 24" id="KW-0479">Metal-binding</keyword>
<keyword evidence="22 24" id="KW-0472">Membrane</keyword>
<comment type="function">
    <text evidence="24">Component of the cytochrome c oxidase, the last enzyme in the mitochondrial electron transport chain which drives oxidative phosphorylation. The respiratory chain contains 3 multisubunit complexes succinate dehydrogenase (complex II, CII), ubiquinol-cytochrome c oxidoreductase (cytochrome b-c1 complex, complex III, CIII) and cytochrome c oxidase (complex IV, CIV), that cooperate to transfer electrons derived from NADH and succinate to molecular oxygen, creating an electrochemical gradient over the inner membrane that drives transmembrane transport and the ATP synthase. Cytochrome c oxidase is the component of the respiratory chain that catalyzes the reduction of oxygen to water. Electrons originating from reduced cytochrome c in the intermembrane space (IMS) are transferred via the dinuclear copper A center (CU(A)) of subunit 2 and heme A of subunit 1 to the active site in subunit 1, a binuclear center (BNC) formed by heme A3 and copper B (CU(B)). The BNC reduces molecular oxygen to 2 water molecules using 4 electrons from cytochrome c in the IMS and 4 protons from the mitochondrial matrix.</text>
</comment>
<dbReference type="PROSITE" id="PS50855">
    <property type="entry name" value="COX1"/>
    <property type="match status" value="1"/>
</dbReference>
<dbReference type="InterPro" id="IPR023615">
    <property type="entry name" value="Cyt_c_Oxase_su1_BS"/>
</dbReference>
<dbReference type="PANTHER" id="PTHR10422:SF18">
    <property type="entry name" value="CYTOCHROME C OXIDASE SUBUNIT 1"/>
    <property type="match status" value="1"/>
</dbReference>
<evidence type="ECO:0000256" key="7">
    <source>
        <dbReference type="ARBA" id="ARBA00012949"/>
    </source>
</evidence>
<feature type="transmembrane region" description="Helical" evidence="25">
    <location>
        <begin position="412"/>
        <end position="430"/>
    </location>
</feature>
<feature type="transmembrane region" description="Helical" evidence="25">
    <location>
        <begin position="303"/>
        <end position="326"/>
    </location>
</feature>
<dbReference type="GO" id="GO:0045277">
    <property type="term" value="C:respiratory chain complex IV"/>
    <property type="evidence" value="ECO:0007669"/>
    <property type="project" value="InterPro"/>
</dbReference>
<dbReference type="EMBL" id="KT780641">
    <property type="protein sequence ID" value="ALO70483.1"/>
    <property type="molecule type" value="Genomic_DNA"/>
</dbReference>
<gene>
    <name evidence="27" type="primary">cox1</name>
</gene>
<feature type="transmembrane region" description="Helical" evidence="25">
    <location>
        <begin position="243"/>
        <end position="259"/>
    </location>
</feature>